<evidence type="ECO:0000256" key="2">
    <source>
        <dbReference type="ARBA" id="ARBA00001946"/>
    </source>
</evidence>
<evidence type="ECO:0000256" key="6">
    <source>
        <dbReference type="ARBA" id="ARBA00023211"/>
    </source>
</evidence>
<name>A0A367YUP0_9ACTN</name>
<dbReference type="Proteomes" id="UP000252770">
    <property type="component" value="Unassembled WGS sequence"/>
</dbReference>
<keyword evidence="9" id="KW-1185">Reference proteome</keyword>
<dbReference type="PANTHER" id="PTHR12992:SF11">
    <property type="entry name" value="MITOCHONDRIAL COENZYME A DIPHOSPHATASE NUDT8"/>
    <property type="match status" value="1"/>
</dbReference>
<keyword evidence="3" id="KW-0479">Metal-binding</keyword>
<accession>A0A367YUP0</accession>
<keyword evidence="6" id="KW-0464">Manganese</keyword>
<evidence type="ECO:0000259" key="7">
    <source>
        <dbReference type="PROSITE" id="PS51462"/>
    </source>
</evidence>
<dbReference type="SUPFAM" id="SSF55811">
    <property type="entry name" value="Nudix"/>
    <property type="match status" value="1"/>
</dbReference>
<evidence type="ECO:0000256" key="4">
    <source>
        <dbReference type="ARBA" id="ARBA00022801"/>
    </source>
</evidence>
<dbReference type="Pfam" id="PF00293">
    <property type="entry name" value="NUDIX"/>
    <property type="match status" value="1"/>
</dbReference>
<evidence type="ECO:0000256" key="5">
    <source>
        <dbReference type="ARBA" id="ARBA00022842"/>
    </source>
</evidence>
<evidence type="ECO:0000313" key="8">
    <source>
        <dbReference type="EMBL" id="RCK69249.1"/>
    </source>
</evidence>
<dbReference type="GO" id="GO:0046872">
    <property type="term" value="F:metal ion binding"/>
    <property type="evidence" value="ECO:0007669"/>
    <property type="project" value="UniProtKB-KW"/>
</dbReference>
<dbReference type="Gene3D" id="3.90.79.10">
    <property type="entry name" value="Nucleoside Triphosphate Pyrophosphohydrolase"/>
    <property type="match status" value="1"/>
</dbReference>
<gene>
    <name evidence="8" type="ORF">DT076_13060</name>
</gene>
<organism evidence="8 9">
    <name type="scientific">Desertihabitans brevis</name>
    <dbReference type="NCBI Taxonomy" id="2268447"/>
    <lineage>
        <taxon>Bacteria</taxon>
        <taxon>Bacillati</taxon>
        <taxon>Actinomycetota</taxon>
        <taxon>Actinomycetes</taxon>
        <taxon>Propionibacteriales</taxon>
        <taxon>Propionibacteriaceae</taxon>
        <taxon>Desertihabitans</taxon>
    </lineage>
</organism>
<comment type="caution">
    <text evidence="8">The sequence shown here is derived from an EMBL/GenBank/DDBJ whole genome shotgun (WGS) entry which is preliminary data.</text>
</comment>
<comment type="cofactor">
    <cofactor evidence="2">
        <name>Mg(2+)</name>
        <dbReference type="ChEBI" id="CHEBI:18420"/>
    </cofactor>
</comment>
<evidence type="ECO:0000256" key="1">
    <source>
        <dbReference type="ARBA" id="ARBA00001936"/>
    </source>
</evidence>
<evidence type="ECO:0000313" key="9">
    <source>
        <dbReference type="Proteomes" id="UP000252770"/>
    </source>
</evidence>
<evidence type="ECO:0000256" key="3">
    <source>
        <dbReference type="ARBA" id="ARBA00022723"/>
    </source>
</evidence>
<dbReference type="CDD" id="cd03426">
    <property type="entry name" value="NUDIX_CoAse_Nudt7"/>
    <property type="match status" value="1"/>
</dbReference>
<sequence>MPVWDQQLLRAALAGGAVTSAVRIRPAVGARQAAVLVLLGPAGADDLDVTLVERASTLRHHAGQIAFPGGARDAEDPSLSVTALREAEEEIGVAPEEVEVLGELGAVHVEVSRFDVTTVVGAWAGDRTLTPRDADEVAAVHRVPLSVLTDPATRVTAVHPRGYRGPAFVVDDLFVWGLTAHLLDAVLELAGWQQPWDHGRRREVPQRFLVDSGHGPRTA</sequence>
<feature type="domain" description="Nudix hydrolase" evidence="7">
    <location>
        <begin position="29"/>
        <end position="169"/>
    </location>
</feature>
<comment type="cofactor">
    <cofactor evidence="1">
        <name>Mn(2+)</name>
        <dbReference type="ChEBI" id="CHEBI:29035"/>
    </cofactor>
</comment>
<dbReference type="EMBL" id="QOUI01000007">
    <property type="protein sequence ID" value="RCK69249.1"/>
    <property type="molecule type" value="Genomic_DNA"/>
</dbReference>
<dbReference type="InterPro" id="IPR000086">
    <property type="entry name" value="NUDIX_hydrolase_dom"/>
</dbReference>
<keyword evidence="5" id="KW-0460">Magnesium</keyword>
<protein>
    <submittedName>
        <fullName evidence="8">CoA pyrophosphatase</fullName>
    </submittedName>
</protein>
<dbReference type="RefSeq" id="WP_114127105.1">
    <property type="nucleotide sequence ID" value="NZ_QOUI01000007.1"/>
</dbReference>
<dbReference type="PANTHER" id="PTHR12992">
    <property type="entry name" value="NUDIX HYDROLASE"/>
    <property type="match status" value="1"/>
</dbReference>
<dbReference type="GO" id="GO:0010945">
    <property type="term" value="F:coenzyme A diphosphatase activity"/>
    <property type="evidence" value="ECO:0007669"/>
    <property type="project" value="InterPro"/>
</dbReference>
<dbReference type="AlphaFoldDB" id="A0A367YUP0"/>
<keyword evidence="4" id="KW-0378">Hydrolase</keyword>
<dbReference type="InterPro" id="IPR015797">
    <property type="entry name" value="NUDIX_hydrolase-like_dom_sf"/>
</dbReference>
<dbReference type="InterPro" id="IPR045121">
    <property type="entry name" value="CoAse"/>
</dbReference>
<proteinExistence type="predicted"/>
<dbReference type="PROSITE" id="PS51462">
    <property type="entry name" value="NUDIX"/>
    <property type="match status" value="1"/>
</dbReference>
<reference evidence="8 9" key="1">
    <citation type="submission" date="2018-07" db="EMBL/GenBank/DDBJ databases">
        <title>Desertimonas flava gen. nov. sp. nov.</title>
        <authorList>
            <person name="Liu S."/>
        </authorList>
    </citation>
    <scope>NUCLEOTIDE SEQUENCE [LARGE SCALE GENOMIC DNA]</scope>
    <source>
        <strain evidence="8 9">16Sb5-5</strain>
    </source>
</reference>